<evidence type="ECO:0000256" key="1">
    <source>
        <dbReference type="ARBA" id="ARBA00004496"/>
    </source>
</evidence>
<evidence type="ECO:0000256" key="2">
    <source>
        <dbReference type="ARBA" id="ARBA00007663"/>
    </source>
</evidence>
<dbReference type="SUPFAM" id="SSF55821">
    <property type="entry name" value="YrdC/RibB"/>
    <property type="match status" value="1"/>
</dbReference>
<dbReference type="GO" id="GO:0061710">
    <property type="term" value="F:L-threonylcarbamoyladenylate synthase"/>
    <property type="evidence" value="ECO:0007669"/>
    <property type="project" value="UniProtKB-EC"/>
</dbReference>
<dbReference type="NCBIfam" id="TIGR00057">
    <property type="entry name" value="L-threonylcarbamoyladenylate synthase"/>
    <property type="match status" value="1"/>
</dbReference>
<evidence type="ECO:0000256" key="7">
    <source>
        <dbReference type="ARBA" id="ARBA00022695"/>
    </source>
</evidence>
<keyword evidence="9" id="KW-0067">ATP-binding</keyword>
<protein>
    <recommendedName>
        <fullName evidence="10">L-threonylcarbamoyladenylate synthase</fullName>
        <ecNumber evidence="3">2.7.7.87</ecNumber>
    </recommendedName>
    <alternativeName>
        <fullName evidence="10">L-threonylcarbamoyladenylate synthase</fullName>
    </alternativeName>
</protein>
<dbReference type="FunCoup" id="K0YK02">
    <property type="interactions" value="120"/>
</dbReference>
<evidence type="ECO:0000256" key="6">
    <source>
        <dbReference type="ARBA" id="ARBA00022694"/>
    </source>
</evidence>
<dbReference type="GO" id="GO:0005524">
    <property type="term" value="F:ATP binding"/>
    <property type="evidence" value="ECO:0007669"/>
    <property type="project" value="UniProtKB-KW"/>
</dbReference>
<keyword evidence="14" id="KW-1185">Reference proteome</keyword>
<keyword evidence="6" id="KW-0819">tRNA processing</keyword>
<evidence type="ECO:0000259" key="12">
    <source>
        <dbReference type="PROSITE" id="PS51163"/>
    </source>
</evidence>
<dbReference type="Pfam" id="PF01300">
    <property type="entry name" value="Sua5_yciO_yrdC"/>
    <property type="match status" value="1"/>
</dbReference>
<evidence type="ECO:0000256" key="8">
    <source>
        <dbReference type="ARBA" id="ARBA00022741"/>
    </source>
</evidence>
<proteinExistence type="inferred from homology"/>
<dbReference type="AlphaFoldDB" id="K0YK02"/>
<dbReference type="eggNOG" id="COG0009">
    <property type="taxonomic scope" value="Bacteria"/>
</dbReference>
<dbReference type="EMBL" id="ADMD01000007">
    <property type="protein sequence ID" value="EJZ83806.1"/>
    <property type="molecule type" value="Genomic_DNA"/>
</dbReference>
<dbReference type="InterPro" id="IPR050156">
    <property type="entry name" value="TC-AMP_synthase_SUA5"/>
</dbReference>
<evidence type="ECO:0000313" key="14">
    <source>
        <dbReference type="Proteomes" id="UP000006069"/>
    </source>
</evidence>
<dbReference type="GO" id="GO:0000049">
    <property type="term" value="F:tRNA binding"/>
    <property type="evidence" value="ECO:0007669"/>
    <property type="project" value="TreeGrafter"/>
</dbReference>
<evidence type="ECO:0000256" key="5">
    <source>
        <dbReference type="ARBA" id="ARBA00022679"/>
    </source>
</evidence>
<dbReference type="GO" id="GO:0006450">
    <property type="term" value="P:regulation of translational fidelity"/>
    <property type="evidence" value="ECO:0007669"/>
    <property type="project" value="TreeGrafter"/>
</dbReference>
<evidence type="ECO:0000313" key="13">
    <source>
        <dbReference type="EMBL" id="EJZ83806.1"/>
    </source>
</evidence>
<feature type="domain" description="YrdC-like" evidence="12">
    <location>
        <begin position="4"/>
        <end position="190"/>
    </location>
</feature>
<dbReference type="Proteomes" id="UP000006069">
    <property type="component" value="Unassembled WGS sequence"/>
</dbReference>
<dbReference type="InterPro" id="IPR017945">
    <property type="entry name" value="DHBP_synth_RibB-like_a/b_dom"/>
</dbReference>
<dbReference type="GO" id="GO:0008033">
    <property type="term" value="P:tRNA processing"/>
    <property type="evidence" value="ECO:0007669"/>
    <property type="project" value="UniProtKB-KW"/>
</dbReference>
<sequence length="199" mass="21026">MRQTDSIQKTAASLFAGKPVVFPTDTVYGVGVAVGLSESPQSLFDIKRRDAEKAIPWLVGSKSALQFYGCDVPDYALALADEFWPGPLTLIVKAANNVPQAFRAVDDTIALRMPDDAVALALIEKVGFPLATSSANFQGEPPAHTFDELNPELLAKVPAALGDGSPRSGISSTVVDCTGDVPRVIRVGAITPDDIARFA</sequence>
<comment type="caution">
    <text evidence="13">The sequence shown here is derived from an EMBL/GenBank/DDBJ whole genome shotgun (WGS) entry which is preliminary data.</text>
</comment>
<dbReference type="GO" id="GO:0003725">
    <property type="term" value="F:double-stranded RNA binding"/>
    <property type="evidence" value="ECO:0007669"/>
    <property type="project" value="InterPro"/>
</dbReference>
<keyword evidence="8" id="KW-0547">Nucleotide-binding</keyword>
<gene>
    <name evidence="13" type="ORF">HMPREF9451_01327</name>
</gene>
<dbReference type="HOGENOM" id="CLU_031397_3_1_11"/>
<dbReference type="PROSITE" id="PS51163">
    <property type="entry name" value="YRDC"/>
    <property type="match status" value="1"/>
</dbReference>
<comment type="catalytic activity">
    <reaction evidence="11">
        <text>L-threonine + hydrogencarbonate + ATP = L-threonylcarbamoyladenylate + diphosphate + H2O</text>
        <dbReference type="Rhea" id="RHEA:36407"/>
        <dbReference type="ChEBI" id="CHEBI:15377"/>
        <dbReference type="ChEBI" id="CHEBI:17544"/>
        <dbReference type="ChEBI" id="CHEBI:30616"/>
        <dbReference type="ChEBI" id="CHEBI:33019"/>
        <dbReference type="ChEBI" id="CHEBI:57926"/>
        <dbReference type="ChEBI" id="CHEBI:73682"/>
        <dbReference type="EC" id="2.7.7.87"/>
    </reaction>
</comment>
<comment type="subcellular location">
    <subcellularLocation>
        <location evidence="1">Cytoplasm</location>
    </subcellularLocation>
</comment>
<dbReference type="PANTHER" id="PTHR17490">
    <property type="entry name" value="SUA5"/>
    <property type="match status" value="1"/>
</dbReference>
<evidence type="ECO:0000256" key="9">
    <source>
        <dbReference type="ARBA" id="ARBA00022840"/>
    </source>
</evidence>
<evidence type="ECO:0000256" key="3">
    <source>
        <dbReference type="ARBA" id="ARBA00012584"/>
    </source>
</evidence>
<keyword evidence="4" id="KW-0963">Cytoplasm</keyword>
<comment type="similarity">
    <text evidence="2">Belongs to the SUA5 family.</text>
</comment>
<dbReference type="PANTHER" id="PTHR17490:SF16">
    <property type="entry name" value="THREONYLCARBAMOYL-AMP SYNTHASE"/>
    <property type="match status" value="1"/>
</dbReference>
<dbReference type="GO" id="GO:0005737">
    <property type="term" value="C:cytoplasm"/>
    <property type="evidence" value="ECO:0007669"/>
    <property type="project" value="UniProtKB-SubCell"/>
</dbReference>
<dbReference type="InParanoid" id="K0YK02"/>
<evidence type="ECO:0000256" key="10">
    <source>
        <dbReference type="ARBA" id="ARBA00029774"/>
    </source>
</evidence>
<organism evidence="13 14">
    <name type="scientific">Slackia piriformis YIT 12062</name>
    <dbReference type="NCBI Taxonomy" id="742818"/>
    <lineage>
        <taxon>Bacteria</taxon>
        <taxon>Bacillati</taxon>
        <taxon>Actinomycetota</taxon>
        <taxon>Coriobacteriia</taxon>
        <taxon>Eggerthellales</taxon>
        <taxon>Eggerthellaceae</taxon>
        <taxon>Slackia</taxon>
    </lineage>
</organism>
<dbReference type="EC" id="2.7.7.87" evidence="3"/>
<dbReference type="Gene3D" id="3.90.870.10">
    <property type="entry name" value="DHBP synthase"/>
    <property type="match status" value="1"/>
</dbReference>
<keyword evidence="5" id="KW-0808">Transferase</keyword>
<keyword evidence="7" id="KW-0548">Nucleotidyltransferase</keyword>
<dbReference type="InterPro" id="IPR006070">
    <property type="entry name" value="Sua5-like_dom"/>
</dbReference>
<name>K0YK02_9ACTN</name>
<evidence type="ECO:0000256" key="11">
    <source>
        <dbReference type="ARBA" id="ARBA00048366"/>
    </source>
</evidence>
<accession>K0YK02</accession>
<reference evidence="13 14" key="1">
    <citation type="submission" date="2012-08" db="EMBL/GenBank/DDBJ databases">
        <title>The Genome Sequence of Slackia piriformis YIT 12062.</title>
        <authorList>
            <consortium name="The Broad Institute Genome Sequencing Platform"/>
            <person name="Earl A."/>
            <person name="Ward D."/>
            <person name="Feldgarden M."/>
            <person name="Gevers D."/>
            <person name="Morotomi M."/>
            <person name="Walker B."/>
            <person name="Young S.K."/>
            <person name="Zeng Q."/>
            <person name="Gargeya S."/>
            <person name="Fitzgerald M."/>
            <person name="Haas B."/>
            <person name="Abouelleil A."/>
            <person name="Alvarado L."/>
            <person name="Arachchi H.M."/>
            <person name="Berlin A.M."/>
            <person name="Chapman S.B."/>
            <person name="Goldberg J."/>
            <person name="Griggs A."/>
            <person name="Gujja S."/>
            <person name="Hansen M."/>
            <person name="Howarth C."/>
            <person name="Imamovic A."/>
            <person name="Larimer J."/>
            <person name="McCowen C."/>
            <person name="Montmayeur A."/>
            <person name="Murphy C."/>
            <person name="Neiman D."/>
            <person name="Pearson M."/>
            <person name="Priest M."/>
            <person name="Roberts A."/>
            <person name="Saif S."/>
            <person name="Shea T."/>
            <person name="Sisk P."/>
            <person name="Sykes S."/>
            <person name="Wortman J."/>
            <person name="Nusbaum C."/>
            <person name="Birren B."/>
        </authorList>
    </citation>
    <scope>NUCLEOTIDE SEQUENCE [LARGE SCALE GENOMIC DNA]</scope>
    <source>
        <strain evidence="13 14">YIT 12062</strain>
    </source>
</reference>
<dbReference type="PATRIC" id="fig|742818.3.peg.1392"/>
<evidence type="ECO:0000256" key="4">
    <source>
        <dbReference type="ARBA" id="ARBA00022490"/>
    </source>
</evidence>